<keyword evidence="3" id="KW-1185">Reference proteome</keyword>
<dbReference type="OMA" id="RYMYYVR"/>
<dbReference type="InterPro" id="IPR014848">
    <property type="entry name" value="Rgp1"/>
</dbReference>
<feature type="region of interest" description="Disordered" evidence="1">
    <location>
        <begin position="547"/>
        <end position="578"/>
    </location>
</feature>
<gene>
    <name evidence="2" type="ORF">KP509_05G073300</name>
</gene>
<dbReference type="EMBL" id="CM035410">
    <property type="protein sequence ID" value="KAH7437460.1"/>
    <property type="molecule type" value="Genomic_DNA"/>
</dbReference>
<accession>A0A8T2US51</accession>
<evidence type="ECO:0000256" key="1">
    <source>
        <dbReference type="SAM" id="MobiDB-lite"/>
    </source>
</evidence>
<sequence length="598" mass="67367">MLAGIPEVFPFLKRERQQGGDLSKRHEETSHQAPSVKLSTDKNAYRPGDTILATIEVFCDKNSPQLSSAEFFLLENLVVQVKGIEKLDPQWLIAPEIPRGSKQRRGERMILESSPTSIVSDILFEQGSRRTYLVRMVLPKILPPTYKGTVIRYLYYFVVGLQWAIAVIENGNIDHFTPKSSLTPVELKMFINIWTLPTNSGLAGDESQTKDYWGIVPQAAIEVEIYWKEKDDENDWARASDALSEIEDEDASQSTDNLFQNSDKRSLMMSFEKGVHLQSPGGTPQVVVKNSVFQHSAAAGSGPVKKPEMLTVASFASADGAEGFVSSDGFSSDDRSLFMHRGSSKDLLKSSHRLADTDVQSQFSRRNQELEFSGPLPRSPSGSHTRGRSYNIRFDDQILARFSPRNPDSTYYFGDMVGGVLSFFHNENSRRCLEISAVLETQEVLNPAFIHPSRKNSPVITKVQAEYNEAVADVLQTHFVFSIPCDGPPSFTTPHVSSQWVLKFEFITTSRDIDWTQYEHPLLIEEREKGEWSMPILVHAPLPRTQKVKVRKERPSSPTRDLWEETDNMSGKLPPLTLPPNDKLLTMERLASSSFYSL</sequence>
<dbReference type="OrthoDB" id="1918at2759"/>
<reference evidence="2" key="1">
    <citation type="submission" date="2021-08" db="EMBL/GenBank/DDBJ databases">
        <title>WGS assembly of Ceratopteris richardii.</title>
        <authorList>
            <person name="Marchant D.B."/>
            <person name="Chen G."/>
            <person name="Jenkins J."/>
            <person name="Shu S."/>
            <person name="Leebens-Mack J."/>
            <person name="Grimwood J."/>
            <person name="Schmutz J."/>
            <person name="Soltis P."/>
            <person name="Soltis D."/>
            <person name="Chen Z.-H."/>
        </authorList>
    </citation>
    <scope>NUCLEOTIDE SEQUENCE</scope>
    <source>
        <strain evidence="2">Whitten #5841</strain>
        <tissue evidence="2">Leaf</tissue>
    </source>
</reference>
<feature type="region of interest" description="Disordered" evidence="1">
    <location>
        <begin position="16"/>
        <end position="37"/>
    </location>
</feature>
<feature type="compositionally biased region" description="Basic and acidic residues" evidence="1">
    <location>
        <begin position="16"/>
        <end position="30"/>
    </location>
</feature>
<organism evidence="2 3">
    <name type="scientific">Ceratopteris richardii</name>
    <name type="common">Triangle waterfern</name>
    <dbReference type="NCBI Taxonomy" id="49495"/>
    <lineage>
        <taxon>Eukaryota</taxon>
        <taxon>Viridiplantae</taxon>
        <taxon>Streptophyta</taxon>
        <taxon>Embryophyta</taxon>
        <taxon>Tracheophyta</taxon>
        <taxon>Polypodiopsida</taxon>
        <taxon>Polypodiidae</taxon>
        <taxon>Polypodiales</taxon>
        <taxon>Pteridineae</taxon>
        <taxon>Pteridaceae</taxon>
        <taxon>Parkerioideae</taxon>
        <taxon>Ceratopteris</taxon>
    </lineage>
</organism>
<dbReference type="Pfam" id="PF08737">
    <property type="entry name" value="Rgp1"/>
    <property type="match status" value="1"/>
</dbReference>
<dbReference type="PANTHER" id="PTHR12507">
    <property type="entry name" value="REDUCED GROWTH PHENOTYPE 1 RGP1, YEAST -RELATED"/>
    <property type="match status" value="1"/>
</dbReference>
<feature type="region of interest" description="Disordered" evidence="1">
    <location>
        <begin position="364"/>
        <end position="388"/>
    </location>
</feature>
<evidence type="ECO:0000313" key="2">
    <source>
        <dbReference type="EMBL" id="KAH7437460.1"/>
    </source>
</evidence>
<name>A0A8T2US51_CERRI</name>
<proteinExistence type="predicted"/>
<protein>
    <recommendedName>
        <fullName evidence="4">Reduced growth phenotype protein 1</fullName>
    </recommendedName>
</protein>
<evidence type="ECO:0000313" key="3">
    <source>
        <dbReference type="Proteomes" id="UP000825935"/>
    </source>
</evidence>
<dbReference type="Proteomes" id="UP000825935">
    <property type="component" value="Chromosome 5"/>
</dbReference>
<dbReference type="AlphaFoldDB" id="A0A8T2US51"/>
<comment type="caution">
    <text evidence="2">The sequence shown here is derived from an EMBL/GenBank/DDBJ whole genome shotgun (WGS) entry which is preliminary data.</text>
</comment>
<evidence type="ECO:0008006" key="4">
    <source>
        <dbReference type="Google" id="ProtNLM"/>
    </source>
</evidence>